<dbReference type="OrthoDB" id="245563at2759"/>
<dbReference type="Proteomes" id="UP001165121">
    <property type="component" value="Unassembled WGS sequence"/>
</dbReference>
<dbReference type="SUPFAM" id="SSF55658">
    <property type="entry name" value="L9 N-domain-like"/>
    <property type="match status" value="2"/>
</dbReference>
<dbReference type="InterPro" id="IPR009027">
    <property type="entry name" value="Ribosomal_bL9/RNase_H1_N"/>
</dbReference>
<feature type="domain" description="Ribonuclease H1 N-terminal" evidence="2">
    <location>
        <begin position="70"/>
        <end position="112"/>
    </location>
</feature>
<proteinExistence type="predicted"/>
<dbReference type="InterPro" id="IPR011320">
    <property type="entry name" value="RNase_H1_N"/>
</dbReference>
<dbReference type="Pfam" id="PF01693">
    <property type="entry name" value="Cauli_VI"/>
    <property type="match status" value="2"/>
</dbReference>
<comment type="caution">
    <text evidence="3">The sequence shown here is derived from an EMBL/GenBank/DDBJ whole genome shotgun (WGS) entry which is preliminary data.</text>
</comment>
<keyword evidence="4" id="KW-1185">Reference proteome</keyword>
<feature type="compositionally biased region" description="Basic and acidic residues" evidence="1">
    <location>
        <begin position="162"/>
        <end position="176"/>
    </location>
</feature>
<dbReference type="Gene3D" id="3.40.970.10">
    <property type="entry name" value="Ribonuclease H1, N-terminal domain"/>
    <property type="match status" value="2"/>
</dbReference>
<protein>
    <submittedName>
        <fullName evidence="3">Unnamed protein product</fullName>
    </submittedName>
</protein>
<sequence>MGESKFYVVKGDCCLGIFKSLSRALSTKLGCPGAEFQSFSTLREAKAFLEKKEKTASCSSRATLGWNGQAYAVAVGRQVGVFRNHHEALSQTLFYSGNSLKKFPTYAEAVQFLDRHQWRNMPVNNEATGLKVETSADDSSTDVSSEGEEENPQDPLSPVGTPKRERDGETAKDPRASQRRRICYDEDQFPDKADLVAICCGTRARDHEGTYIVQMICQFPVHAAWNVSETVHGSNATTTRAGLLAVLKLLKRAASEDPSYETAAVVYTMDQPLFDALSECARGGWQSVDENGDLLKQITEVKKARCIKLLHLGGANLWKAGQSGQDDDEVMV</sequence>
<organism evidence="3 4">
    <name type="scientific">Phytophthora fragariaefolia</name>
    <dbReference type="NCBI Taxonomy" id="1490495"/>
    <lineage>
        <taxon>Eukaryota</taxon>
        <taxon>Sar</taxon>
        <taxon>Stramenopiles</taxon>
        <taxon>Oomycota</taxon>
        <taxon>Peronosporomycetes</taxon>
        <taxon>Peronosporales</taxon>
        <taxon>Peronosporaceae</taxon>
        <taxon>Phytophthora</taxon>
    </lineage>
</organism>
<dbReference type="InterPro" id="IPR037056">
    <property type="entry name" value="RNase_H1_N_sf"/>
</dbReference>
<feature type="region of interest" description="Disordered" evidence="1">
    <location>
        <begin position="125"/>
        <end position="183"/>
    </location>
</feature>
<dbReference type="EMBL" id="BSXT01000086">
    <property type="protein sequence ID" value="GMF17120.1"/>
    <property type="molecule type" value="Genomic_DNA"/>
</dbReference>
<name>A0A9W6TQ32_9STRA</name>
<gene>
    <name evidence="3" type="ORF">Pfra01_000108800</name>
</gene>
<reference evidence="3" key="1">
    <citation type="submission" date="2023-04" db="EMBL/GenBank/DDBJ databases">
        <title>Phytophthora fragariaefolia NBRC 109709.</title>
        <authorList>
            <person name="Ichikawa N."/>
            <person name="Sato H."/>
            <person name="Tonouchi N."/>
        </authorList>
    </citation>
    <scope>NUCLEOTIDE SEQUENCE</scope>
    <source>
        <strain evidence="3">NBRC 109709</strain>
    </source>
</reference>
<evidence type="ECO:0000256" key="1">
    <source>
        <dbReference type="SAM" id="MobiDB-lite"/>
    </source>
</evidence>
<feature type="domain" description="Ribonuclease H1 N-terminal" evidence="2">
    <location>
        <begin position="5"/>
        <end position="48"/>
    </location>
</feature>
<evidence type="ECO:0000313" key="3">
    <source>
        <dbReference type="EMBL" id="GMF17120.1"/>
    </source>
</evidence>
<feature type="compositionally biased region" description="Acidic residues" evidence="1">
    <location>
        <begin position="135"/>
        <end position="152"/>
    </location>
</feature>
<dbReference type="AlphaFoldDB" id="A0A9W6TQ32"/>
<evidence type="ECO:0000259" key="2">
    <source>
        <dbReference type="Pfam" id="PF01693"/>
    </source>
</evidence>
<accession>A0A9W6TQ32</accession>
<evidence type="ECO:0000313" key="4">
    <source>
        <dbReference type="Proteomes" id="UP001165121"/>
    </source>
</evidence>